<dbReference type="RefSeq" id="WP_202239993.1">
    <property type="nucleotide sequence ID" value="NZ_AP018367.1"/>
</dbReference>
<dbReference type="EMBL" id="AP018367">
    <property type="protein sequence ID" value="BBG20768.1"/>
    <property type="molecule type" value="Genomic_DNA"/>
</dbReference>
<keyword evidence="1" id="KW-0614">Plasmid</keyword>
<gene>
    <name evidence="1" type="ORF">RVR_P225</name>
</gene>
<evidence type="ECO:0000313" key="1">
    <source>
        <dbReference type="EMBL" id="BBG20768.1"/>
    </source>
</evidence>
<name>A0A7R6QIJ1_9ACTN</name>
<sequence length="152" mass="16294">MSPTPSSYHARAVLKSGGIWQAVVDELPEVRPAHRSLSQLDTRLRQAIADQHGVPKDSVLIRRDTAQGNDEPTDTDGVLLLVTISTGDTDLDARIAEARTMRLQADQLALKARELATPLAEQLVRKKGVSTRDAGSLLGISAATVSIMTSTT</sequence>
<dbReference type="AlphaFoldDB" id="A0A7R6QIJ1"/>
<keyword evidence="2" id="KW-1185">Reference proteome</keyword>
<evidence type="ECO:0000313" key="2">
    <source>
        <dbReference type="Proteomes" id="UP000595703"/>
    </source>
</evidence>
<dbReference type="Proteomes" id="UP000595703">
    <property type="component" value="Plasmid pRVR2"/>
</dbReference>
<organism evidence="1 2">
    <name type="scientific">Actinacidiphila reveromycinica</name>
    <dbReference type="NCBI Taxonomy" id="659352"/>
    <lineage>
        <taxon>Bacteria</taxon>
        <taxon>Bacillati</taxon>
        <taxon>Actinomycetota</taxon>
        <taxon>Actinomycetes</taxon>
        <taxon>Kitasatosporales</taxon>
        <taxon>Streptomycetaceae</taxon>
        <taxon>Actinacidiphila</taxon>
    </lineage>
</organism>
<accession>A0A7R6QIJ1</accession>
<reference evidence="1 2" key="1">
    <citation type="journal article" date="2020" name="Sci. Rep.">
        <title>beta-carboline chemical signals induce reveromycin production through a LuxR family regulator in Streptomyces sp. SN-593.</title>
        <authorList>
            <person name="Panthee S."/>
            <person name="Kito N."/>
            <person name="Hayashi T."/>
            <person name="Shimizu T."/>
            <person name="Ishikawa J."/>
            <person name="Hamamoto H."/>
            <person name="Osada H."/>
            <person name="Takahashi S."/>
        </authorList>
    </citation>
    <scope>NUCLEOTIDE SEQUENCE [LARGE SCALE GENOMIC DNA]</scope>
    <source>
        <strain evidence="1 2">SN-593</strain>
        <plasmid evidence="1 2">pRVR2</plasmid>
    </source>
</reference>
<protein>
    <submittedName>
        <fullName evidence="1">Uncharacterized protein</fullName>
    </submittedName>
</protein>
<geneLocation type="plasmid" evidence="1 2">
    <name>pRVR2</name>
</geneLocation>
<dbReference type="KEGG" id="arev:RVR_P225"/>
<proteinExistence type="predicted"/>